<sequence length="311" mass="35993">MIISASRRTDIPSFFSEWFIKRLEEKYVYVRSPFNFKLISKISLSPEVIDGIVFWTKNAVPMIPKLNRLGALPFYFHWTVNPYGKDIEPYLPSKNDTLIPGFKRLSDKLGNDRVIWRYNPIVFTGKYTAAYHLYYFEKLSNKLSGYTKRCIVSFLDYYEDTRQNMCGLGLTDKTVMEKIELISKFADIAQKYHISLEICTDSQKPVGIKKACCVDKAIFEKIQGYPISLGKDPGQRSECRCMESIDIGMYNTCGNGCLYCYANHSKGKLLYHQKHHHPDSPLIVGNVEEDDVIKERIVSSDKEHQIRFLIN</sequence>
<name>A0A4V1GLZ5_EUBML</name>
<dbReference type="KEGG" id="emt:CPZ25_009270"/>
<gene>
    <name evidence="1" type="ORF">CPZ25_009270</name>
</gene>
<protein>
    <submittedName>
        <fullName evidence="1">DUF1848 domain-containing protein</fullName>
    </submittedName>
</protein>
<proteinExistence type="predicted"/>
<evidence type="ECO:0000313" key="1">
    <source>
        <dbReference type="EMBL" id="QCT71506.1"/>
    </source>
</evidence>
<reference evidence="1 2" key="1">
    <citation type="submission" date="2018-05" db="EMBL/GenBank/DDBJ databases">
        <title>Genome comparison of Eubacterium sp.</title>
        <authorList>
            <person name="Feng Y."/>
            <person name="Sanchez-Andrea I."/>
            <person name="Stams A.J.M."/>
            <person name="De Vos W.M."/>
        </authorList>
    </citation>
    <scope>NUCLEOTIDE SEQUENCE [LARGE SCALE GENOMIC DNA]</scope>
    <source>
        <strain evidence="1 2">YI</strain>
    </source>
</reference>
<dbReference type="AlphaFoldDB" id="A0A4V1GLZ5"/>
<dbReference type="Proteomes" id="UP000218387">
    <property type="component" value="Chromosome"/>
</dbReference>
<dbReference type="InterPro" id="IPR014998">
    <property type="entry name" value="DUF1848"/>
</dbReference>
<accession>A0A4V1GLZ5</accession>
<dbReference type="EMBL" id="CP029487">
    <property type="protein sequence ID" value="QCT71506.1"/>
    <property type="molecule type" value="Genomic_DNA"/>
</dbReference>
<evidence type="ECO:0000313" key="2">
    <source>
        <dbReference type="Proteomes" id="UP000218387"/>
    </source>
</evidence>
<dbReference type="RefSeq" id="WP_096920260.1">
    <property type="nucleotide sequence ID" value="NZ_CP029487.1"/>
</dbReference>
<dbReference type="Pfam" id="PF08902">
    <property type="entry name" value="DUF1848"/>
    <property type="match status" value="1"/>
</dbReference>
<keyword evidence="2" id="KW-1185">Reference proteome</keyword>
<organism evidence="1 2">
    <name type="scientific">Eubacterium maltosivorans</name>
    <dbReference type="NCBI Taxonomy" id="2041044"/>
    <lineage>
        <taxon>Bacteria</taxon>
        <taxon>Bacillati</taxon>
        <taxon>Bacillota</taxon>
        <taxon>Clostridia</taxon>
        <taxon>Eubacteriales</taxon>
        <taxon>Eubacteriaceae</taxon>
        <taxon>Eubacterium</taxon>
    </lineage>
</organism>